<evidence type="ECO:0000256" key="4">
    <source>
        <dbReference type="ARBA" id="ARBA00022670"/>
    </source>
</evidence>
<evidence type="ECO:0000256" key="1">
    <source>
        <dbReference type="ARBA" id="ARBA00007090"/>
    </source>
</evidence>
<name>A0ABC8CLL8_CORST</name>
<keyword evidence="3" id="KW-0121">Carboxypeptidase</keyword>
<evidence type="ECO:0000313" key="16">
    <source>
        <dbReference type="EMBL" id="ATZ09187.1"/>
    </source>
</evidence>
<dbReference type="PANTHER" id="PTHR32282:SF33">
    <property type="entry name" value="PEPTIDOGLYCAN GLYCOSYLTRANSFERASE"/>
    <property type="match status" value="1"/>
</dbReference>
<dbReference type="Gene3D" id="1.10.3810.10">
    <property type="entry name" value="Biosynthetic peptidoglycan transglycosylase-like"/>
    <property type="match status" value="1"/>
</dbReference>
<proteinExistence type="inferred from homology"/>
<dbReference type="InterPro" id="IPR050396">
    <property type="entry name" value="Glycosyltr_51/Transpeptidase"/>
</dbReference>
<keyword evidence="10" id="KW-0511">Multifunctional enzyme</keyword>
<dbReference type="Gene3D" id="3.40.710.10">
    <property type="entry name" value="DD-peptidase/beta-lactamase superfamily"/>
    <property type="match status" value="1"/>
</dbReference>
<protein>
    <submittedName>
        <fullName evidence="16">Penicillin-binding protein</fullName>
    </submittedName>
</protein>
<dbReference type="CDD" id="cd06577">
    <property type="entry name" value="PASTA_pknB"/>
    <property type="match status" value="1"/>
</dbReference>
<organism evidence="16 17">
    <name type="scientific">Corynebacterium striatum</name>
    <dbReference type="NCBI Taxonomy" id="43770"/>
    <lineage>
        <taxon>Bacteria</taxon>
        <taxon>Bacillati</taxon>
        <taxon>Actinomycetota</taxon>
        <taxon>Actinomycetes</taxon>
        <taxon>Mycobacteriales</taxon>
        <taxon>Corynebacteriaceae</taxon>
        <taxon>Corynebacterium</taxon>
    </lineage>
</organism>
<evidence type="ECO:0000256" key="7">
    <source>
        <dbReference type="ARBA" id="ARBA00022801"/>
    </source>
</evidence>
<evidence type="ECO:0000256" key="2">
    <source>
        <dbReference type="ARBA" id="ARBA00007739"/>
    </source>
</evidence>
<accession>A0ABC8CLL8</accession>
<feature type="region of interest" description="Disordered" evidence="14">
    <location>
        <begin position="751"/>
        <end position="800"/>
    </location>
</feature>
<dbReference type="Pfam" id="PF00905">
    <property type="entry name" value="Transpeptidase"/>
    <property type="match status" value="1"/>
</dbReference>
<feature type="domain" description="PASTA" evidence="15">
    <location>
        <begin position="689"/>
        <end position="754"/>
    </location>
</feature>
<evidence type="ECO:0000256" key="3">
    <source>
        <dbReference type="ARBA" id="ARBA00022645"/>
    </source>
</evidence>
<dbReference type="GO" id="GO:0008360">
    <property type="term" value="P:regulation of cell shape"/>
    <property type="evidence" value="ECO:0007669"/>
    <property type="project" value="UniProtKB-KW"/>
</dbReference>
<dbReference type="GO" id="GO:0006508">
    <property type="term" value="P:proteolysis"/>
    <property type="evidence" value="ECO:0007669"/>
    <property type="project" value="UniProtKB-KW"/>
</dbReference>
<dbReference type="Gene3D" id="3.30.10.20">
    <property type="match status" value="1"/>
</dbReference>
<evidence type="ECO:0000256" key="6">
    <source>
        <dbReference type="ARBA" id="ARBA00022679"/>
    </source>
</evidence>
<dbReference type="InterPro" id="IPR001264">
    <property type="entry name" value="Glyco_trans_51"/>
</dbReference>
<dbReference type="AlphaFoldDB" id="A0ABC8CLL8"/>
<dbReference type="GO" id="GO:0009252">
    <property type="term" value="P:peptidoglycan biosynthetic process"/>
    <property type="evidence" value="ECO:0007669"/>
    <property type="project" value="UniProtKB-KW"/>
</dbReference>
<dbReference type="InterPro" id="IPR005543">
    <property type="entry name" value="PASTA_dom"/>
</dbReference>
<evidence type="ECO:0000256" key="13">
    <source>
        <dbReference type="ARBA" id="ARBA00049902"/>
    </source>
</evidence>
<comment type="similarity">
    <text evidence="1">In the C-terminal section; belongs to the transpeptidase family.</text>
</comment>
<dbReference type="InterPro" id="IPR036950">
    <property type="entry name" value="PBP_transglycosylase"/>
</dbReference>
<evidence type="ECO:0000259" key="15">
    <source>
        <dbReference type="PROSITE" id="PS51178"/>
    </source>
</evidence>
<dbReference type="PROSITE" id="PS51178">
    <property type="entry name" value="PASTA"/>
    <property type="match status" value="1"/>
</dbReference>
<keyword evidence="8" id="KW-0133">Cell shape</keyword>
<keyword evidence="9" id="KW-0573">Peptidoglycan synthesis</keyword>
<keyword evidence="5" id="KW-0328">Glycosyltransferase</keyword>
<dbReference type="Pfam" id="PF00912">
    <property type="entry name" value="Transgly"/>
    <property type="match status" value="1"/>
</dbReference>
<evidence type="ECO:0000256" key="12">
    <source>
        <dbReference type="ARBA" id="ARBA00034000"/>
    </source>
</evidence>
<dbReference type="FunFam" id="1.10.3810.10:FF:000001">
    <property type="entry name" value="Penicillin-binding protein 1A"/>
    <property type="match status" value="1"/>
</dbReference>
<dbReference type="EMBL" id="CP024932">
    <property type="protein sequence ID" value="ATZ09187.1"/>
    <property type="molecule type" value="Genomic_DNA"/>
</dbReference>
<dbReference type="SUPFAM" id="SSF53955">
    <property type="entry name" value="Lysozyme-like"/>
    <property type="match status" value="1"/>
</dbReference>
<comment type="catalytic activity">
    <reaction evidence="12">
        <text>Preferential cleavage: (Ac)2-L-Lys-D-Ala-|-D-Ala. Also transpeptidation of peptidyl-alanyl moieties that are N-acyl substituents of D-alanine.</text>
        <dbReference type="EC" id="3.4.16.4"/>
    </reaction>
</comment>
<evidence type="ECO:0000256" key="14">
    <source>
        <dbReference type="SAM" id="MobiDB-lite"/>
    </source>
</evidence>
<dbReference type="GO" id="GO:0008955">
    <property type="term" value="F:peptidoglycan glycosyltransferase activity"/>
    <property type="evidence" value="ECO:0007669"/>
    <property type="project" value="UniProtKB-EC"/>
</dbReference>
<comment type="catalytic activity">
    <reaction evidence="13">
        <text>[GlcNAc-(1-&gt;4)-Mur2Ac(oyl-L-Ala-gamma-D-Glu-L-Lys-D-Ala-D-Ala)](n)-di-trans,octa-cis-undecaprenyl diphosphate + beta-D-GlcNAc-(1-&gt;4)-Mur2Ac(oyl-L-Ala-gamma-D-Glu-L-Lys-D-Ala-D-Ala)-di-trans,octa-cis-undecaprenyl diphosphate = [GlcNAc-(1-&gt;4)-Mur2Ac(oyl-L-Ala-gamma-D-Glu-L-Lys-D-Ala-D-Ala)](n+1)-di-trans,octa-cis-undecaprenyl diphosphate + di-trans,octa-cis-undecaprenyl diphosphate + H(+)</text>
        <dbReference type="Rhea" id="RHEA:23708"/>
        <dbReference type="Rhea" id="RHEA-COMP:9602"/>
        <dbReference type="Rhea" id="RHEA-COMP:9603"/>
        <dbReference type="ChEBI" id="CHEBI:15378"/>
        <dbReference type="ChEBI" id="CHEBI:58405"/>
        <dbReference type="ChEBI" id="CHEBI:60033"/>
        <dbReference type="ChEBI" id="CHEBI:78435"/>
        <dbReference type="EC" id="2.4.99.28"/>
    </reaction>
</comment>
<dbReference type="GO" id="GO:0009002">
    <property type="term" value="F:serine-type D-Ala-D-Ala carboxypeptidase activity"/>
    <property type="evidence" value="ECO:0007669"/>
    <property type="project" value="UniProtKB-EC"/>
</dbReference>
<gene>
    <name evidence="16" type="ORF">A9D01_10960</name>
</gene>
<dbReference type="Proteomes" id="UP000231994">
    <property type="component" value="Chromosome"/>
</dbReference>
<evidence type="ECO:0000256" key="10">
    <source>
        <dbReference type="ARBA" id="ARBA00023268"/>
    </source>
</evidence>
<keyword evidence="4" id="KW-0645">Protease</keyword>
<evidence type="ECO:0000313" key="17">
    <source>
        <dbReference type="Proteomes" id="UP000231994"/>
    </source>
</evidence>
<evidence type="ECO:0000256" key="5">
    <source>
        <dbReference type="ARBA" id="ARBA00022676"/>
    </source>
</evidence>
<dbReference type="PANTHER" id="PTHR32282">
    <property type="entry name" value="BINDING PROTEIN TRANSPEPTIDASE, PUTATIVE-RELATED"/>
    <property type="match status" value="1"/>
</dbReference>
<evidence type="ECO:0000256" key="11">
    <source>
        <dbReference type="ARBA" id="ARBA00023316"/>
    </source>
</evidence>
<dbReference type="GO" id="GO:0071555">
    <property type="term" value="P:cell wall organization"/>
    <property type="evidence" value="ECO:0007669"/>
    <property type="project" value="UniProtKB-KW"/>
</dbReference>
<evidence type="ECO:0000256" key="8">
    <source>
        <dbReference type="ARBA" id="ARBA00022960"/>
    </source>
</evidence>
<evidence type="ECO:0000256" key="9">
    <source>
        <dbReference type="ARBA" id="ARBA00022984"/>
    </source>
</evidence>
<keyword evidence="7" id="KW-0378">Hydrolase</keyword>
<keyword evidence="6" id="KW-0808">Transferase</keyword>
<keyword evidence="11" id="KW-0961">Cell wall biogenesis/degradation</keyword>
<reference evidence="16 17" key="1">
    <citation type="submission" date="2017-11" db="EMBL/GenBank/DDBJ databases">
        <title>Whole genome sequencing of cultured pathogen.</title>
        <authorList>
            <person name="Hoffmann M."/>
            <person name="Sanchez M."/>
            <person name="Timme R."/>
            <person name="Nudel K."/>
            <person name="Bry L."/>
        </authorList>
    </citation>
    <scope>NUCLEOTIDE SEQUENCE [LARGE SCALE GENOMIC DNA]</scope>
    <source>
        <strain evidence="16 17">216</strain>
    </source>
</reference>
<dbReference type="InterPro" id="IPR001460">
    <property type="entry name" value="PCN-bd_Tpept"/>
</dbReference>
<dbReference type="SUPFAM" id="SSF56601">
    <property type="entry name" value="beta-lactamase/transpeptidase-like"/>
    <property type="match status" value="1"/>
</dbReference>
<comment type="similarity">
    <text evidence="2">In the N-terminal section; belongs to the glycosyltransferase 51 family.</text>
</comment>
<sequence length="816" mass="87192">MFNVTVIKSLAKIALSTVLAGILIAVVIAPFAGLSGVAVARTNDTMQSDLQDLTAGDAPGVTTILDAKGNSLAYLFEQRRHPVSPDKISDPMKKAIVAIEDRRFYEHEGVDFQGNFRALWSNLAAGGVSQGASTLNQQYVKNYLLLVNAKTDEERAAATEQSIPRKLREMRMATDLDAELDKDEILTNYLNLVPFGNHSYGVEAAARTYFGIHASELTVPQAAMLAGMVQSSEYLNPYTNEQEVINRRNVVLQSMVDNGALEQAEADEYSKQDLGVLDSPSLLPNGCISAEDRGFFCDYVIEYLESKGISREQLTRGGYTIKTTLDPDVQDQALNAVRSQTDPKTPGVAEVMNVVKPSTSTREVLAMVSSRKYGLDLDNYETMLPQTHSLVGNGAGSVFKVFTAAAALESGYGIKNQLDVPTRYEAEGLGSGGAAGCPANRYCVENAGNYAATMTMQDALAYSPNTTFIKLIEQVGVEHVVDMSVKLGLRSYDEKGSYDEETSIAQHIKESNLGSYTLGPTAVNPLELSNVGATLASEGMWCEPNPIKQITDKDGNEVYLKVPNCERALNKNIANALANNMTADTIKGTASASAKMMGFSGQAAAKTGTTESNQSSAFLGFNSGIAAAPYIYNDGTTTTSLCTSPVRQCGYGDLFGGLEPARTFYSMASSVAAAATGTVPDYDKAYDDGKVNSLLDGLRGKSESEARSKLESEGYQVKVSQVQGNGVPYRRVVRAITGPDGLKKGSEITLQLSDGTSSAPPPSSNGGGRGAETDQTSGDQHAPDPFGNQRQGNPPPLIRQEDIDAIADSVRDLFGL</sequence>
<dbReference type="InterPro" id="IPR023346">
    <property type="entry name" value="Lysozyme-like_dom_sf"/>
</dbReference>
<dbReference type="InterPro" id="IPR012338">
    <property type="entry name" value="Beta-lactam/transpept-like"/>
</dbReference>